<dbReference type="InterPro" id="IPR011009">
    <property type="entry name" value="Kinase-like_dom_sf"/>
</dbReference>
<feature type="compositionally biased region" description="Acidic residues" evidence="9">
    <location>
        <begin position="394"/>
        <end position="404"/>
    </location>
</feature>
<keyword evidence="10" id="KW-0812">Transmembrane</keyword>
<dbReference type="InterPro" id="IPR036322">
    <property type="entry name" value="WD40_repeat_dom_sf"/>
</dbReference>
<evidence type="ECO:0000256" key="10">
    <source>
        <dbReference type="SAM" id="Phobius"/>
    </source>
</evidence>
<evidence type="ECO:0000256" key="8">
    <source>
        <dbReference type="PROSITE-ProRule" id="PRU00221"/>
    </source>
</evidence>
<dbReference type="InterPro" id="IPR001680">
    <property type="entry name" value="WD40_rpt"/>
</dbReference>
<evidence type="ECO:0000256" key="1">
    <source>
        <dbReference type="ARBA" id="ARBA00002614"/>
    </source>
</evidence>
<evidence type="ECO:0000256" key="2">
    <source>
        <dbReference type="ARBA" id="ARBA00004419"/>
    </source>
</evidence>
<dbReference type="PANTHER" id="PTHR14588:SF2">
    <property type="entry name" value="DDB1- AND CUL4-ASSOCIATED FACTOR 10"/>
    <property type="match status" value="1"/>
</dbReference>
<evidence type="ECO:0000313" key="13">
    <source>
        <dbReference type="Proteomes" id="UP001558613"/>
    </source>
</evidence>
<feature type="compositionally biased region" description="Polar residues" evidence="9">
    <location>
        <begin position="409"/>
        <end position="427"/>
    </location>
</feature>
<dbReference type="PROSITE" id="PS50082">
    <property type="entry name" value="WD_REPEATS_2"/>
    <property type="match status" value="2"/>
</dbReference>
<evidence type="ECO:0000259" key="11">
    <source>
        <dbReference type="PROSITE" id="PS50011"/>
    </source>
</evidence>
<feature type="repeat" description="WD" evidence="8">
    <location>
        <begin position="535"/>
        <end position="568"/>
    </location>
</feature>
<dbReference type="SUPFAM" id="SSF56112">
    <property type="entry name" value="Protein kinase-like (PK-like)"/>
    <property type="match status" value="1"/>
</dbReference>
<accession>A0ABR3MGW7</accession>
<feature type="region of interest" description="Disordered" evidence="9">
    <location>
        <begin position="361"/>
        <end position="442"/>
    </location>
</feature>
<dbReference type="InterPro" id="IPR015943">
    <property type="entry name" value="WD40/YVTN_repeat-like_dom_sf"/>
</dbReference>
<feature type="compositionally biased region" description="Basic and acidic residues" evidence="9">
    <location>
        <begin position="693"/>
        <end position="706"/>
    </location>
</feature>
<evidence type="ECO:0000256" key="4">
    <source>
        <dbReference type="ARBA" id="ARBA00021765"/>
    </source>
</evidence>
<feature type="domain" description="Protein kinase" evidence="11">
    <location>
        <begin position="74"/>
        <end position="326"/>
    </location>
</feature>
<name>A0ABR3MGW7_9TELE</name>
<dbReference type="PROSITE" id="PS50294">
    <property type="entry name" value="WD_REPEATS_REGION"/>
    <property type="match status" value="2"/>
</dbReference>
<dbReference type="Gene3D" id="2.130.10.10">
    <property type="entry name" value="YVTN repeat-like/Quinoprotein amine dehydrogenase"/>
    <property type="match status" value="2"/>
</dbReference>
<reference evidence="12 13" key="1">
    <citation type="submission" date="2023-09" db="EMBL/GenBank/DDBJ databases">
        <authorList>
            <person name="Wang M."/>
        </authorList>
    </citation>
    <scope>NUCLEOTIDE SEQUENCE [LARGE SCALE GENOMIC DNA]</scope>
    <source>
        <strain evidence="12">GT-2023</strain>
        <tissue evidence="12">Liver</tissue>
    </source>
</reference>
<feature type="transmembrane region" description="Helical" evidence="10">
    <location>
        <begin position="12"/>
        <end position="32"/>
    </location>
</feature>
<dbReference type="InterPro" id="IPR039085">
    <property type="entry name" value="DCA10"/>
</dbReference>
<dbReference type="PROSITE" id="PS50011">
    <property type="entry name" value="PROTEIN_KINASE_DOM"/>
    <property type="match status" value="1"/>
</dbReference>
<evidence type="ECO:0000256" key="7">
    <source>
        <dbReference type="ARBA" id="ARBA00030914"/>
    </source>
</evidence>
<comment type="subcellular location">
    <subcellularLocation>
        <location evidence="2">Cytoplasmic vesicle</location>
        <location evidence="2">Autophagosome</location>
    </subcellularLocation>
</comment>
<dbReference type="SMART" id="SM00320">
    <property type="entry name" value="WD40"/>
    <property type="match status" value="5"/>
</dbReference>
<gene>
    <name evidence="12" type="ORF">QQF64_005968</name>
</gene>
<keyword evidence="6" id="KW-0677">Repeat</keyword>
<dbReference type="Pfam" id="PF00400">
    <property type="entry name" value="WD40"/>
    <property type="match status" value="2"/>
</dbReference>
<keyword evidence="10" id="KW-0472">Membrane</keyword>
<dbReference type="InterPro" id="IPR000719">
    <property type="entry name" value="Prot_kinase_dom"/>
</dbReference>
<keyword evidence="5 8" id="KW-0853">WD repeat</keyword>
<dbReference type="EMBL" id="JAYMGO010000013">
    <property type="protein sequence ID" value="KAL1263229.1"/>
    <property type="molecule type" value="Genomic_DNA"/>
</dbReference>
<evidence type="ECO:0000313" key="12">
    <source>
        <dbReference type="EMBL" id="KAL1263229.1"/>
    </source>
</evidence>
<dbReference type="SUPFAM" id="SSF50978">
    <property type="entry name" value="WD40 repeat-like"/>
    <property type="match status" value="1"/>
</dbReference>
<comment type="caution">
    <text evidence="12">The sequence shown here is derived from an EMBL/GenBank/DDBJ whole genome shotgun (WGS) entry which is preliminary data.</text>
</comment>
<evidence type="ECO:0000256" key="5">
    <source>
        <dbReference type="ARBA" id="ARBA00022574"/>
    </source>
</evidence>
<dbReference type="Gene3D" id="1.10.510.10">
    <property type="entry name" value="Transferase(Phosphotransferase) domain 1"/>
    <property type="match status" value="1"/>
</dbReference>
<organism evidence="12 13">
    <name type="scientific">Cirrhinus molitorella</name>
    <name type="common">mud carp</name>
    <dbReference type="NCBI Taxonomy" id="172907"/>
    <lineage>
        <taxon>Eukaryota</taxon>
        <taxon>Metazoa</taxon>
        <taxon>Chordata</taxon>
        <taxon>Craniata</taxon>
        <taxon>Vertebrata</taxon>
        <taxon>Euteleostomi</taxon>
        <taxon>Actinopterygii</taxon>
        <taxon>Neopterygii</taxon>
        <taxon>Teleostei</taxon>
        <taxon>Ostariophysi</taxon>
        <taxon>Cypriniformes</taxon>
        <taxon>Cyprinidae</taxon>
        <taxon>Labeoninae</taxon>
        <taxon>Labeonini</taxon>
        <taxon>Cirrhinus</taxon>
    </lineage>
</organism>
<dbReference type="Pfam" id="PF07714">
    <property type="entry name" value="PK_Tyr_Ser-Thr"/>
    <property type="match status" value="1"/>
</dbReference>
<dbReference type="Proteomes" id="UP001558613">
    <property type="component" value="Unassembled WGS sequence"/>
</dbReference>
<feature type="region of interest" description="Disordered" evidence="9">
    <location>
        <begin position="678"/>
        <end position="719"/>
    </location>
</feature>
<comment type="function">
    <text evidence="1">May function as a substrate receptor for CUL4-DDB1 E3 ubiquitin-protein ligase complex.</text>
</comment>
<feature type="repeat" description="WD" evidence="8">
    <location>
        <begin position="577"/>
        <end position="609"/>
    </location>
</feature>
<keyword evidence="10" id="KW-1133">Transmembrane helix</keyword>
<evidence type="ECO:0000256" key="3">
    <source>
        <dbReference type="ARBA" id="ARBA00005903"/>
    </source>
</evidence>
<feature type="compositionally biased region" description="Low complexity" evidence="9">
    <location>
        <begin position="681"/>
        <end position="692"/>
    </location>
</feature>
<comment type="similarity">
    <text evidence="3">Belongs to the WD repeat DCAF10 family.</text>
</comment>
<protein>
    <recommendedName>
        <fullName evidence="4">DDB1- and CUL4-associated factor 10</fullName>
    </recommendedName>
    <alternativeName>
        <fullName evidence="7">WD repeat-containing protein 32</fullName>
    </alternativeName>
</protein>
<keyword evidence="13" id="KW-1185">Reference proteome</keyword>
<evidence type="ECO:0000256" key="6">
    <source>
        <dbReference type="ARBA" id="ARBA00022737"/>
    </source>
</evidence>
<evidence type="ECO:0000256" key="9">
    <source>
        <dbReference type="SAM" id="MobiDB-lite"/>
    </source>
</evidence>
<proteinExistence type="inferred from homology"/>
<dbReference type="PANTHER" id="PTHR14588">
    <property type="entry name" value="DDB1- AND CUL4-ASSOCIATED FACTOR 10"/>
    <property type="match status" value="1"/>
</dbReference>
<dbReference type="InterPro" id="IPR001245">
    <property type="entry name" value="Ser-Thr/Tyr_kinase_cat_dom"/>
</dbReference>
<feature type="compositionally biased region" description="Polar residues" evidence="9">
    <location>
        <begin position="361"/>
        <end position="379"/>
    </location>
</feature>
<sequence length="876" mass="98170">MGGTAGTRCGLPAVLLCLAALLCANLLLYFYLDALYQETNPLSTHTQCPLRHFKVGTMTACTPWLQCSEIRADIRRVKLIGQGAVKKVYLSEWRGQKVALSVLSSEQYTDDFLHGLSMLRALQSAHVVTLVGACEEDGVFVTEYYPLGSALTLDATLAQDRYHWRNSWHTRLQLAIDYVAFLAYLHSSPVGIRVMCDSNDLHKTLSQFLLASDMRLLANDLDALPEVERGRQGVKCGHHELTGDFVAPEQLWPYGEDVQFSDEAMPGYDEKTDIWKIPDVTRFLLGDVLGSDVIHFHLFQIYTECKRKEPHMRPTAHEVLSVYRSVYDNMIESQSQRVRDIRPGSQVQCLSAHCRRVSLGESQNGAASNIRATMSSEQPSDNEEPEEPRSDLLRDEEEEDDSDEDKSSTRPSSPQAGGQSAEMQGSSKLELATDGGTGSGCRVSSPCDSLFSWICRRKVRRGPYVDPARDHFRTMTRLYSSMSPATDSVNLSTQTHGAVFNLEYSPDGSVLTVACEQTEVLLFDPVSSRHIKTLVEAHEDCVNNIRFLDNRLFATCSDDTTIALWDLRKLNSKVCSLHGHASWVKNIEYDTHTRLLVTSGFDGNVITWDTNRFTEDGCPHKKFFHTRYLMRMRLTPDCSKMLISTSSGYLLILHDLDLTQSLEVGSYRILRARRTPLSTEGSSAGSRSGGSRHTIDSKNHPHREGLSPRNSLEVLTPEIPGERDRGNCITSLQLHPKGWATLLRCSSNMDDQEWTCVYEFQEGAPPRPPVSPRCSLRLTHYIEEANVGRGYIKELCFSPDGRLICSPYGYGVRLLAFDENCAELSDCMPVRTALLREIRSIYSHSDVVLTSKFSPTHCQFASGCLSGRVALYQPHF</sequence>